<dbReference type="PROSITE" id="PS51007">
    <property type="entry name" value="CYTC"/>
    <property type="match status" value="2"/>
</dbReference>
<protein>
    <submittedName>
        <fullName evidence="6">Cytochrome C oxidase, cbb3-type, subunit III</fullName>
    </submittedName>
</protein>
<dbReference type="Proteomes" id="UP000243065">
    <property type="component" value="Unassembled WGS sequence"/>
</dbReference>
<dbReference type="GO" id="GO:0020037">
    <property type="term" value="F:heme binding"/>
    <property type="evidence" value="ECO:0007669"/>
    <property type="project" value="InterPro"/>
</dbReference>
<dbReference type="AlphaFoldDB" id="A0A656DB67"/>
<reference evidence="6 7" key="1">
    <citation type="submission" date="2015-11" db="EMBL/GenBank/DDBJ databases">
        <authorList>
            <person name="Varghese N."/>
        </authorList>
    </citation>
    <scope>NUCLEOTIDE SEQUENCE [LARGE SCALE GENOMIC DNA]</scope>
    <source>
        <strain evidence="6 7">JGI-24</strain>
    </source>
</reference>
<keyword evidence="2 4" id="KW-0479">Metal-binding</keyword>
<evidence type="ECO:0000256" key="4">
    <source>
        <dbReference type="PROSITE-ProRule" id="PRU00433"/>
    </source>
</evidence>
<evidence type="ECO:0000313" key="7">
    <source>
        <dbReference type="Proteomes" id="UP000243065"/>
    </source>
</evidence>
<dbReference type="Pfam" id="PF00034">
    <property type="entry name" value="Cytochrom_C"/>
    <property type="match status" value="2"/>
</dbReference>
<sequence length="247" mass="28438">MKRNLWLLIVFPAVMLIILWFVITSPNHTPVWKGREIALKYGCFNCHGFEGYGNVKNPGYRYSEVPSWQGETAMMFILNEEELKEWILYGKPRRLKDVNYGGVIKMPAYENIISENELKNLISYLKAVMGLIKIDNDTAKAGYEVAKKSGCFGCHGPYGMGGMPNKGSFKGYIPGWDGEDFKLLVENEDELKEWILYGEINRLEKNIIAGKFLRRQVVKMPAYKDILSKDEINYLVSYIRWLRGGKI</sequence>
<evidence type="ECO:0000256" key="1">
    <source>
        <dbReference type="ARBA" id="ARBA00022617"/>
    </source>
</evidence>
<dbReference type="EMBL" id="CZVU01000119">
    <property type="protein sequence ID" value="CUT05421.1"/>
    <property type="molecule type" value="Genomic_DNA"/>
</dbReference>
<feature type="domain" description="Cytochrome c" evidence="5">
    <location>
        <begin position="137"/>
        <end position="243"/>
    </location>
</feature>
<dbReference type="InterPro" id="IPR050597">
    <property type="entry name" value="Cytochrome_c_Oxidase_Subunit"/>
</dbReference>
<dbReference type="OrthoDB" id="9811281at2"/>
<proteinExistence type="predicted"/>
<evidence type="ECO:0000259" key="5">
    <source>
        <dbReference type="PROSITE" id="PS51007"/>
    </source>
</evidence>
<dbReference type="SUPFAM" id="SSF46626">
    <property type="entry name" value="Cytochrome c"/>
    <property type="match status" value="2"/>
</dbReference>
<dbReference type="GO" id="GO:0009055">
    <property type="term" value="F:electron transfer activity"/>
    <property type="evidence" value="ECO:0007669"/>
    <property type="project" value="InterPro"/>
</dbReference>
<organism evidence="6 7">
    <name type="scientific">Kryptobacter tengchongensis</name>
    <dbReference type="NCBI Taxonomy" id="1643429"/>
    <lineage>
        <taxon>Bacteria</taxon>
        <taxon>Pseudomonadati</taxon>
        <taxon>Candidatus Kryptoniota</taxon>
        <taxon>Candidatus Kryptobacter</taxon>
    </lineage>
</organism>
<accession>A0A656DB67</accession>
<evidence type="ECO:0000256" key="2">
    <source>
        <dbReference type="ARBA" id="ARBA00022723"/>
    </source>
</evidence>
<dbReference type="PANTHER" id="PTHR33751:SF1">
    <property type="entry name" value="CBB3-TYPE CYTOCHROME C OXIDASE SUBUNIT FIXP"/>
    <property type="match status" value="1"/>
</dbReference>
<dbReference type="RefSeq" id="WP_072213092.1">
    <property type="nucleotide sequence ID" value="NZ_CZVH01000023.1"/>
</dbReference>
<dbReference type="InterPro" id="IPR009056">
    <property type="entry name" value="Cyt_c-like_dom"/>
</dbReference>
<dbReference type="Gene3D" id="1.10.760.10">
    <property type="entry name" value="Cytochrome c-like domain"/>
    <property type="match status" value="2"/>
</dbReference>
<name>A0A656DB67_KRYT1</name>
<keyword evidence="1 4" id="KW-0349">Heme</keyword>
<evidence type="ECO:0000256" key="3">
    <source>
        <dbReference type="ARBA" id="ARBA00023004"/>
    </source>
</evidence>
<dbReference type="PANTHER" id="PTHR33751">
    <property type="entry name" value="CBB3-TYPE CYTOCHROME C OXIDASE SUBUNIT FIXP"/>
    <property type="match status" value="1"/>
</dbReference>
<feature type="domain" description="Cytochrome c" evidence="5">
    <location>
        <begin position="29"/>
        <end position="129"/>
    </location>
</feature>
<evidence type="ECO:0000313" key="6">
    <source>
        <dbReference type="EMBL" id="CUT05421.1"/>
    </source>
</evidence>
<keyword evidence="3 4" id="KW-0408">Iron</keyword>
<keyword evidence="7" id="KW-1185">Reference proteome</keyword>
<gene>
    <name evidence="6" type="ORF">JGI24_01681</name>
</gene>
<dbReference type="GO" id="GO:0046872">
    <property type="term" value="F:metal ion binding"/>
    <property type="evidence" value="ECO:0007669"/>
    <property type="project" value="UniProtKB-KW"/>
</dbReference>
<dbReference type="InterPro" id="IPR036909">
    <property type="entry name" value="Cyt_c-like_dom_sf"/>
</dbReference>